<protein>
    <recommendedName>
        <fullName evidence="4">Cellulose-binding protein</fullName>
    </recommendedName>
</protein>
<evidence type="ECO:0000313" key="3">
    <source>
        <dbReference type="Proteomes" id="UP000245506"/>
    </source>
</evidence>
<proteinExistence type="predicted"/>
<name>A0A317CD12_9GAMM</name>
<reference evidence="2 3" key="1">
    <citation type="submission" date="2018-05" db="EMBL/GenBank/DDBJ databases">
        <title>Leucothrix arctica sp. nov., isolated from Arctic seawater.</title>
        <authorList>
            <person name="Choi A."/>
            <person name="Baek K."/>
        </authorList>
    </citation>
    <scope>NUCLEOTIDE SEQUENCE [LARGE SCALE GENOMIC DNA]</scope>
    <source>
        <strain evidence="2 3">IMCC9719</strain>
    </source>
</reference>
<evidence type="ECO:0000256" key="1">
    <source>
        <dbReference type="SAM" id="SignalP"/>
    </source>
</evidence>
<evidence type="ECO:0008006" key="4">
    <source>
        <dbReference type="Google" id="ProtNLM"/>
    </source>
</evidence>
<gene>
    <name evidence="2" type="ORF">DKT75_12930</name>
</gene>
<dbReference type="Proteomes" id="UP000245506">
    <property type="component" value="Unassembled WGS sequence"/>
</dbReference>
<keyword evidence="1" id="KW-0732">Signal</keyword>
<feature type="chain" id="PRO_5016432802" description="Cellulose-binding protein" evidence="1">
    <location>
        <begin position="29"/>
        <end position="564"/>
    </location>
</feature>
<feature type="signal peptide" evidence="1">
    <location>
        <begin position="1"/>
        <end position="28"/>
    </location>
</feature>
<dbReference type="AlphaFoldDB" id="A0A317CD12"/>
<sequence>MKMELVMKFWRNLGLGVAMLAMTSVASANPGNKLGFNTSGLSQIAVSNPFIDKFKVSRGWITSCEFNWQENRPIDAGCTKKKSFNTGETDKVKVDRFGWPMRLPASGEAPIYTSINAIWDLGEYFTLGDYVVTYQGDVDIKPHGDLTITSEAPGRIEFNLKSTKRNLRLHVTRINPGNYLRNVKVIPKKFVAVASRQKFNPDYLNTVRPFNSIRFMPWQNTKDTLLTRWEQRTTPNDAFYNKNAGMPVETMVELSNQVNVDPWFSMPHLGDNTFMYRFAQSVKQNLKPHLKVYVEYSNEIWNYMYPATHHATLMGKKMWPNGYPKINQGSRNLKWALNYNALRTGQICDIWKQVFGNQKNRVVCVVSAYAGAPAMGEEILTCPLAGGNCAQKVDAYGIAPYFGDYIARIENRNLLRQWAHSGAAGMNNLFREINQGNLIQDNIPGGAIPRAVKNRMTPNVALAKKHGVKLVAYEGGQHLLRVDGAHRIHDEKIFELFSNANRDPRMIQSYQQYLQAWKRSGGGIMMHFNGISNIDNRNYFAMLERPENPNSAKYRALTQYLRQR</sequence>
<accession>A0A317CD12</accession>
<organism evidence="2 3">
    <name type="scientific">Leucothrix arctica</name>
    <dbReference type="NCBI Taxonomy" id="1481894"/>
    <lineage>
        <taxon>Bacteria</taxon>
        <taxon>Pseudomonadati</taxon>
        <taxon>Pseudomonadota</taxon>
        <taxon>Gammaproteobacteria</taxon>
        <taxon>Thiotrichales</taxon>
        <taxon>Thiotrichaceae</taxon>
        <taxon>Leucothrix</taxon>
    </lineage>
</organism>
<keyword evidence="3" id="KW-1185">Reference proteome</keyword>
<comment type="caution">
    <text evidence="2">The sequence shown here is derived from an EMBL/GenBank/DDBJ whole genome shotgun (WGS) entry which is preliminary data.</text>
</comment>
<dbReference type="EMBL" id="QGKL01000035">
    <property type="protein sequence ID" value="PWQ95243.1"/>
    <property type="molecule type" value="Genomic_DNA"/>
</dbReference>
<evidence type="ECO:0000313" key="2">
    <source>
        <dbReference type="EMBL" id="PWQ95243.1"/>
    </source>
</evidence>